<feature type="domain" description="Heparinase II/III-like C-terminal" evidence="5">
    <location>
        <begin position="334"/>
        <end position="493"/>
    </location>
</feature>
<comment type="subcellular location">
    <subcellularLocation>
        <location evidence="1">Periplasm</location>
    </subcellularLocation>
</comment>
<organism evidence="7 8">
    <name type="scientific">Agrococcus baldri</name>
    <dbReference type="NCBI Taxonomy" id="153730"/>
    <lineage>
        <taxon>Bacteria</taxon>
        <taxon>Bacillati</taxon>
        <taxon>Actinomycetota</taxon>
        <taxon>Actinomycetes</taxon>
        <taxon>Micrococcales</taxon>
        <taxon>Microbacteriaceae</taxon>
        <taxon>Agrococcus</taxon>
    </lineage>
</organism>
<evidence type="ECO:0008006" key="9">
    <source>
        <dbReference type="Google" id="ProtNLM"/>
    </source>
</evidence>
<evidence type="ECO:0000259" key="6">
    <source>
        <dbReference type="Pfam" id="PF16889"/>
    </source>
</evidence>
<protein>
    <recommendedName>
        <fullName evidence="9">Heparin-sulfate lyase N-terminal domain-containing protein</fullName>
    </recommendedName>
</protein>
<dbReference type="Proteomes" id="UP000321749">
    <property type="component" value="Unassembled WGS sequence"/>
</dbReference>
<dbReference type="AlphaFoldDB" id="A0AA87URQ0"/>
<name>A0AA87URQ0_9MICO</name>
<keyword evidence="3" id="KW-0574">Periplasm</keyword>
<dbReference type="InterPro" id="IPR012480">
    <property type="entry name" value="Hepar_II_III_C"/>
</dbReference>
<dbReference type="GO" id="GO:0016829">
    <property type="term" value="F:lyase activity"/>
    <property type="evidence" value="ECO:0007669"/>
    <property type="project" value="UniProtKB-KW"/>
</dbReference>
<feature type="domain" description="Heparin-sulfate lyase N-terminal" evidence="6">
    <location>
        <begin position="92"/>
        <end position="276"/>
    </location>
</feature>
<evidence type="ECO:0000256" key="4">
    <source>
        <dbReference type="ARBA" id="ARBA00023239"/>
    </source>
</evidence>
<keyword evidence="4" id="KW-0456">Lyase</keyword>
<evidence type="ECO:0000256" key="1">
    <source>
        <dbReference type="ARBA" id="ARBA00004418"/>
    </source>
</evidence>
<dbReference type="Gene3D" id="2.70.98.70">
    <property type="match status" value="1"/>
</dbReference>
<comment type="caution">
    <text evidence="7">The sequence shown here is derived from an EMBL/GenBank/DDBJ whole genome shotgun (WGS) entry which is preliminary data.</text>
</comment>
<dbReference type="InterPro" id="IPR008929">
    <property type="entry name" value="Chondroitin_lyas"/>
</dbReference>
<sequence>MQTTSQGSLPAGVAAVGGHLSSTIEQRLEAVASLDPHAADVVWQAISECGSQRLGRPIEWPVAEFLKHAQSAALQAAEGYQAEARYEPVPLPIVWDANPFRDKPWINRLMCLQPMDVYILAWRAGDQQWLRPAADIYFSWCDFHIVQRKRAYLSWYDMPVGYRALKTALLADCALEGSLHLSIDERRLLVASAEAHMNELMRSEAISQGNHGIFQMHGLAVLAEMFWSLPQAPAARTFAASTMSMLTKRQFNDEGVHLEHSPHYHQWMMRELASIEQSGWFDLDLTATLRRAEEVRGWLMQPDGEPVRVGDTPIGTRWPSATSSSPDFQNDLYRLRWYRDGGYAICRTESGQLFFQGSYHSTAHKHADDLSFELFDRGRRILVDSGSTGYSGGPDRVYFLSSAAHNTIEVDGTPHPRNGTDAYGSSIRKVVTADHHIELTAYVNHKSRDWTHERHLRWYPGGELVIQDDVRAESSSVFGAWLHLAPAFERRVGSLFCDQEIHVEVVSRLTYSWHRGEVAPMRGWRAGTSGQKIAAWSGRAILRGTNAQFFTQVMLSGNCDCDLTDRIQAERR</sequence>
<dbReference type="RefSeq" id="WP_146793314.1">
    <property type="nucleotide sequence ID" value="NZ_BJUU01000004.1"/>
</dbReference>
<dbReference type="Pfam" id="PF16889">
    <property type="entry name" value="Hepar_II_III_N"/>
    <property type="match status" value="1"/>
</dbReference>
<keyword evidence="8" id="KW-1185">Reference proteome</keyword>
<dbReference type="PANTHER" id="PTHR39210">
    <property type="entry name" value="HEPARIN-SULFATE LYASE"/>
    <property type="match status" value="1"/>
</dbReference>
<evidence type="ECO:0000313" key="7">
    <source>
        <dbReference type="EMBL" id="GEK79695.1"/>
    </source>
</evidence>
<dbReference type="SUPFAM" id="SSF48230">
    <property type="entry name" value="Chondroitin AC/alginate lyase"/>
    <property type="match status" value="1"/>
</dbReference>
<dbReference type="Gene3D" id="1.50.10.100">
    <property type="entry name" value="Chondroitin AC/alginate lyase"/>
    <property type="match status" value="1"/>
</dbReference>
<evidence type="ECO:0000313" key="8">
    <source>
        <dbReference type="Proteomes" id="UP000321749"/>
    </source>
</evidence>
<dbReference type="GO" id="GO:0042597">
    <property type="term" value="C:periplasmic space"/>
    <property type="evidence" value="ECO:0007669"/>
    <property type="project" value="UniProtKB-SubCell"/>
</dbReference>
<dbReference type="PANTHER" id="PTHR39210:SF1">
    <property type="entry name" value="HEPARIN-SULFATE LYASE"/>
    <property type="match status" value="1"/>
</dbReference>
<proteinExistence type="predicted"/>
<reference evidence="7 8" key="1">
    <citation type="submission" date="2019-07" db="EMBL/GenBank/DDBJ databases">
        <title>Whole genome shotgun sequence of Agrococcus baldri NBRC 103055.</title>
        <authorList>
            <person name="Hosoyama A."/>
            <person name="Uohara A."/>
            <person name="Ohji S."/>
            <person name="Ichikawa N."/>
        </authorList>
    </citation>
    <scope>NUCLEOTIDE SEQUENCE [LARGE SCALE GENOMIC DNA]</scope>
    <source>
        <strain evidence="7 8">NBRC 103055</strain>
    </source>
</reference>
<evidence type="ECO:0000256" key="3">
    <source>
        <dbReference type="ARBA" id="ARBA00022764"/>
    </source>
</evidence>
<dbReference type="EMBL" id="BJUU01000004">
    <property type="protein sequence ID" value="GEK79695.1"/>
    <property type="molecule type" value="Genomic_DNA"/>
</dbReference>
<keyword evidence="2" id="KW-0732">Signal</keyword>
<evidence type="ECO:0000256" key="2">
    <source>
        <dbReference type="ARBA" id="ARBA00022729"/>
    </source>
</evidence>
<gene>
    <name evidence="7" type="ORF">ABA31_10460</name>
</gene>
<evidence type="ECO:0000259" key="5">
    <source>
        <dbReference type="Pfam" id="PF07940"/>
    </source>
</evidence>
<dbReference type="Pfam" id="PF07940">
    <property type="entry name" value="Hepar_II_III_C"/>
    <property type="match status" value="1"/>
</dbReference>
<dbReference type="InterPro" id="IPR031680">
    <property type="entry name" value="Hepar_II_III_N"/>
</dbReference>
<accession>A0AA87URQ0</accession>